<dbReference type="CDD" id="cd13585">
    <property type="entry name" value="PBP2_TMBP_like"/>
    <property type="match status" value="1"/>
</dbReference>
<reference evidence="2 3" key="1">
    <citation type="submission" date="2019-04" db="EMBL/GenBank/DDBJ databases">
        <title>Cohnella sp. nov. isolated from preserved vegetables.</title>
        <authorList>
            <person name="Lin S.-Y."/>
            <person name="Hung M.-H."/>
            <person name="Young C.-C."/>
        </authorList>
    </citation>
    <scope>NUCLEOTIDE SEQUENCE [LARGE SCALE GENOMIC DNA]</scope>
    <source>
        <strain evidence="2 3">CC-MHH1044</strain>
    </source>
</reference>
<dbReference type="OrthoDB" id="7918484at2"/>
<dbReference type="Proteomes" id="UP000310636">
    <property type="component" value="Unassembled WGS sequence"/>
</dbReference>
<dbReference type="InterPro" id="IPR006059">
    <property type="entry name" value="SBP"/>
</dbReference>
<evidence type="ECO:0000313" key="2">
    <source>
        <dbReference type="EMBL" id="THF83422.1"/>
    </source>
</evidence>
<proteinExistence type="predicted"/>
<dbReference type="InterPro" id="IPR050490">
    <property type="entry name" value="Bact_solute-bd_prot1"/>
</dbReference>
<protein>
    <submittedName>
        <fullName evidence="2">Sugar ABC transporter substrate-binding protein</fullName>
    </submittedName>
</protein>
<dbReference type="PANTHER" id="PTHR43649">
    <property type="entry name" value="ARABINOSE-BINDING PROTEIN-RELATED"/>
    <property type="match status" value="1"/>
</dbReference>
<sequence>MPYFCLWKALTRGLTMREQRTNQRTIQLTKLEEGLQQMNTRKIVSLTMLSSFLVLAACGGNGNDNSNSGASASPSAGASSSASASQPAKKVELRMAWWGSEERHEKTLKAIELFEQNNPGITITGEYSGFDGYFDKLNTQIAAGNAPDLIQMGGNIKEYAGKNSLLDLKPYIGQTINLDDFTPSLVREATVDDKVYGVTLGVSSSALLYNASMFNKAGVAVPTEKWTYDDFKTIVQQIADKLGDGYYGSYDLSSDSATLASYLGSVGKELYRDGAIHFDKQDMVNWFTLWSDLRKSGAVVPAETQVANPPTAVDKSLIVQGKVAIQSASASQISGFQALTQDQLGLITFPNGTAGSGMVPPISGQFITAYSGTKHSEEVAKFMDFLVNDPEAGAILGSTRGVPPSAKIRDSLAASTTATDKVLYDYISLVSEVAPDVDYQQFPVDTEFTKLLQLTSEKISFDVASIDSAVDEFMSEVNKLLAKAQ</sequence>
<dbReference type="Pfam" id="PF13416">
    <property type="entry name" value="SBP_bac_8"/>
    <property type="match status" value="1"/>
</dbReference>
<keyword evidence="3" id="KW-1185">Reference proteome</keyword>
<dbReference type="EMBL" id="SSOB01000004">
    <property type="protein sequence ID" value="THF83422.1"/>
    <property type="molecule type" value="Genomic_DNA"/>
</dbReference>
<feature type="compositionally biased region" description="Low complexity" evidence="1">
    <location>
        <begin position="66"/>
        <end position="85"/>
    </location>
</feature>
<dbReference type="PANTHER" id="PTHR43649:SF11">
    <property type="entry name" value="ABC TRANSPORTER SUBSTRATE-BINDING PROTEIN YESO-RELATED"/>
    <property type="match status" value="1"/>
</dbReference>
<evidence type="ECO:0000256" key="1">
    <source>
        <dbReference type="SAM" id="MobiDB-lite"/>
    </source>
</evidence>
<gene>
    <name evidence="2" type="ORF">E6C55_04450</name>
</gene>
<dbReference type="AlphaFoldDB" id="A0A4S4C7X0"/>
<organism evidence="2 3">
    <name type="scientific">Cohnella fermenti</name>
    <dbReference type="NCBI Taxonomy" id="2565925"/>
    <lineage>
        <taxon>Bacteria</taxon>
        <taxon>Bacillati</taxon>
        <taxon>Bacillota</taxon>
        <taxon>Bacilli</taxon>
        <taxon>Bacillales</taxon>
        <taxon>Paenibacillaceae</taxon>
        <taxon>Cohnella</taxon>
    </lineage>
</organism>
<dbReference type="Gene3D" id="3.40.190.10">
    <property type="entry name" value="Periplasmic binding protein-like II"/>
    <property type="match status" value="2"/>
</dbReference>
<name>A0A4S4C7X0_9BACL</name>
<feature type="region of interest" description="Disordered" evidence="1">
    <location>
        <begin position="66"/>
        <end position="87"/>
    </location>
</feature>
<evidence type="ECO:0000313" key="3">
    <source>
        <dbReference type="Proteomes" id="UP000310636"/>
    </source>
</evidence>
<accession>A0A4S4C7X0</accession>
<comment type="caution">
    <text evidence="2">The sequence shown here is derived from an EMBL/GenBank/DDBJ whole genome shotgun (WGS) entry which is preliminary data.</text>
</comment>
<dbReference type="SUPFAM" id="SSF53850">
    <property type="entry name" value="Periplasmic binding protein-like II"/>
    <property type="match status" value="1"/>
</dbReference>